<dbReference type="Proteomes" id="UP000030136">
    <property type="component" value="Unassembled WGS sequence"/>
</dbReference>
<reference evidence="10 12" key="1">
    <citation type="submission" date="2014-08" db="EMBL/GenBank/DDBJ databases">
        <title>Porphyromonas crevioricanis strain:COT-253_OH1447 Genome sequencing.</title>
        <authorList>
            <person name="Wallis C."/>
            <person name="Deusch O."/>
            <person name="O'Flynn C."/>
            <person name="Davis I."/>
            <person name="Jospin G."/>
            <person name="Darling A.E."/>
            <person name="Coil D.A."/>
            <person name="Alexiev A."/>
            <person name="Horsfall A."/>
            <person name="Kirkwood N."/>
            <person name="Harris S."/>
            <person name="Eisen J.A."/>
        </authorList>
    </citation>
    <scope>NUCLEOTIDE SEQUENCE [LARGE SCALE GENOMIC DNA]</scope>
    <source>
        <strain evidence="12">COT-253 OH1447</strain>
        <strain evidence="10">COT-253_OH1447</strain>
    </source>
</reference>
<dbReference type="GO" id="GO:0015562">
    <property type="term" value="F:efflux transmembrane transporter activity"/>
    <property type="evidence" value="ECO:0007669"/>
    <property type="project" value="InterPro"/>
</dbReference>
<dbReference type="PANTHER" id="PTHR30026">
    <property type="entry name" value="OUTER MEMBRANE PROTEIN TOLC"/>
    <property type="match status" value="1"/>
</dbReference>
<sequence>MNKIFTCIVAAIVLSAPVTLSGQSTPPSVNEPQDTLHIGLSEALRIALSENVSVRVADLSVKKQSYMKREMIAALFPQIDGTVSYSYTFKKPVVYLQMPGMPEPRGIEMGQTHNLQLGATASMPLIVPKLWESIAIGNTQMELSLEKARSARIEMIAEVRKAYLSALLAERSYEVFLASYRNATTNYKQIQDQFEQGLIADFDRLRAEVQVGNLEPMLLQAERGRLLAHKRLCVLLAIDPSTPIVLSEKLSDYAGEVYSSYFGVDTAVQGNSSLRQMDIQGDLLKKSKRTKQWDYLPSLVVSSNYTYNYMNNVLKLSEDKLWSPNAAMSFRLSIPIFSSGKRYYAVKQANTDLTMLRLQREDLRRQISLAVEQQSDQIDKAVKSYGAAHKAATAAEKGYEIARKRYESGVGTLLEVNDADMQLLQARLNEDQAVFDFMTALYTLEKLTGKEPEQK</sequence>
<keyword evidence="4" id="KW-1134">Transmembrane beta strand</keyword>
<keyword evidence="13" id="KW-1185">Reference proteome</keyword>
<feature type="coiled-coil region" evidence="8">
    <location>
        <begin position="346"/>
        <end position="373"/>
    </location>
</feature>
<keyword evidence="6" id="KW-0472">Membrane</keyword>
<keyword evidence="3" id="KW-0813">Transport</keyword>
<dbReference type="EMBL" id="LS483447">
    <property type="protein sequence ID" value="SQH72627.1"/>
    <property type="molecule type" value="Genomic_DNA"/>
</dbReference>
<dbReference type="GO" id="GO:1990281">
    <property type="term" value="C:efflux pump complex"/>
    <property type="evidence" value="ECO:0007669"/>
    <property type="project" value="TreeGrafter"/>
</dbReference>
<reference evidence="11 13" key="2">
    <citation type="submission" date="2018-06" db="EMBL/GenBank/DDBJ databases">
        <authorList>
            <consortium name="Pathogen Informatics"/>
            <person name="Doyle S."/>
        </authorList>
    </citation>
    <scope>NUCLEOTIDE SEQUENCE [LARGE SCALE GENOMIC DNA]</scope>
    <source>
        <strain evidence="11 13">NCTC12858</strain>
    </source>
</reference>
<evidence type="ECO:0000256" key="8">
    <source>
        <dbReference type="SAM" id="Coils"/>
    </source>
</evidence>
<keyword evidence="7" id="KW-0998">Cell outer membrane</keyword>
<dbReference type="PANTHER" id="PTHR30026:SF20">
    <property type="entry name" value="OUTER MEMBRANE PROTEIN TOLC"/>
    <property type="match status" value="1"/>
</dbReference>
<comment type="similarity">
    <text evidence="2">Belongs to the outer membrane factor (OMF) (TC 1.B.17) family.</text>
</comment>
<evidence type="ECO:0000256" key="4">
    <source>
        <dbReference type="ARBA" id="ARBA00022452"/>
    </source>
</evidence>
<comment type="subcellular location">
    <subcellularLocation>
        <location evidence="1">Cell outer membrane</location>
    </subcellularLocation>
</comment>
<keyword evidence="5" id="KW-0812">Transmembrane</keyword>
<evidence type="ECO:0000256" key="3">
    <source>
        <dbReference type="ARBA" id="ARBA00022448"/>
    </source>
</evidence>
<keyword evidence="9" id="KW-0732">Signal</keyword>
<dbReference type="InterPro" id="IPR051906">
    <property type="entry name" value="TolC-like"/>
</dbReference>
<evidence type="ECO:0000256" key="6">
    <source>
        <dbReference type="ARBA" id="ARBA00023136"/>
    </source>
</evidence>
<dbReference type="Gene3D" id="1.20.1600.10">
    <property type="entry name" value="Outer membrane efflux proteins (OEP)"/>
    <property type="match status" value="1"/>
</dbReference>
<organism evidence="11 13">
    <name type="scientific">Porphyromonas crevioricanis</name>
    <dbReference type="NCBI Taxonomy" id="393921"/>
    <lineage>
        <taxon>Bacteria</taxon>
        <taxon>Pseudomonadati</taxon>
        <taxon>Bacteroidota</taxon>
        <taxon>Bacteroidia</taxon>
        <taxon>Bacteroidales</taxon>
        <taxon>Porphyromonadaceae</taxon>
        <taxon>Porphyromonas</taxon>
    </lineage>
</organism>
<dbReference type="RefSeq" id="WP_023938188.1">
    <property type="nucleotide sequence ID" value="NZ_FUXH01000019.1"/>
</dbReference>
<feature type="signal peptide" evidence="9">
    <location>
        <begin position="1"/>
        <end position="21"/>
    </location>
</feature>
<evidence type="ECO:0000256" key="5">
    <source>
        <dbReference type="ARBA" id="ARBA00022692"/>
    </source>
</evidence>
<evidence type="ECO:0000313" key="12">
    <source>
        <dbReference type="Proteomes" id="UP000030136"/>
    </source>
</evidence>
<protein>
    <submittedName>
        <fullName evidence="11">Outer membrane channel protein</fullName>
    </submittedName>
</protein>
<feature type="chain" id="PRO_5016115342" evidence="9">
    <location>
        <begin position="22"/>
        <end position="455"/>
    </location>
</feature>
<gene>
    <name evidence="10" type="ORF">HQ38_02120</name>
    <name evidence="11" type="ORF">NCTC12858_00453</name>
</gene>
<evidence type="ECO:0000313" key="13">
    <source>
        <dbReference type="Proteomes" id="UP000249300"/>
    </source>
</evidence>
<evidence type="ECO:0000256" key="7">
    <source>
        <dbReference type="ARBA" id="ARBA00023237"/>
    </source>
</evidence>
<dbReference type="SUPFAM" id="SSF56954">
    <property type="entry name" value="Outer membrane efflux proteins (OEP)"/>
    <property type="match status" value="1"/>
</dbReference>
<evidence type="ECO:0000313" key="11">
    <source>
        <dbReference type="EMBL" id="SQH72627.1"/>
    </source>
</evidence>
<proteinExistence type="inferred from homology"/>
<dbReference type="Pfam" id="PF02321">
    <property type="entry name" value="OEP"/>
    <property type="match status" value="2"/>
</dbReference>
<dbReference type="InterPro" id="IPR003423">
    <property type="entry name" value="OMP_efflux"/>
</dbReference>
<keyword evidence="8" id="KW-0175">Coiled coil</keyword>
<dbReference type="GO" id="GO:0009279">
    <property type="term" value="C:cell outer membrane"/>
    <property type="evidence" value="ECO:0007669"/>
    <property type="project" value="UniProtKB-SubCell"/>
</dbReference>
<dbReference type="AlphaFoldDB" id="A0A2X4PXM9"/>
<accession>A0A2X4PXM9</accession>
<evidence type="ECO:0000256" key="1">
    <source>
        <dbReference type="ARBA" id="ARBA00004442"/>
    </source>
</evidence>
<evidence type="ECO:0000256" key="9">
    <source>
        <dbReference type="SAM" id="SignalP"/>
    </source>
</evidence>
<dbReference type="EMBL" id="JQJC01000008">
    <property type="protein sequence ID" value="KGN96128.1"/>
    <property type="molecule type" value="Genomic_DNA"/>
</dbReference>
<evidence type="ECO:0000313" key="10">
    <source>
        <dbReference type="EMBL" id="KGN96128.1"/>
    </source>
</evidence>
<dbReference type="Proteomes" id="UP000249300">
    <property type="component" value="Chromosome 1"/>
</dbReference>
<evidence type="ECO:0000256" key="2">
    <source>
        <dbReference type="ARBA" id="ARBA00007613"/>
    </source>
</evidence>
<dbReference type="GO" id="GO:0015288">
    <property type="term" value="F:porin activity"/>
    <property type="evidence" value="ECO:0007669"/>
    <property type="project" value="TreeGrafter"/>
</dbReference>
<name>A0A2X4PXM9_9PORP</name>
<dbReference type="KEGG" id="pcre:NCTC12858_00453"/>